<name>A0AAN4ZFW8_9BILA</name>
<gene>
    <name evidence="6" type="ORF">PMAYCL1PPCAC_07332</name>
</gene>
<feature type="non-terminal residue" evidence="6">
    <location>
        <position position="145"/>
    </location>
</feature>
<comment type="subcellular location">
    <subcellularLocation>
        <location evidence="1">Membrane</location>
        <topology evidence="1">Multi-pass membrane protein</topology>
    </subcellularLocation>
</comment>
<evidence type="ECO:0000256" key="1">
    <source>
        <dbReference type="ARBA" id="ARBA00004141"/>
    </source>
</evidence>
<evidence type="ECO:0000313" key="6">
    <source>
        <dbReference type="EMBL" id="GMR37137.1"/>
    </source>
</evidence>
<keyword evidence="4 5" id="KW-0472">Membrane</keyword>
<evidence type="ECO:0008006" key="8">
    <source>
        <dbReference type="Google" id="ProtNLM"/>
    </source>
</evidence>
<evidence type="ECO:0000256" key="4">
    <source>
        <dbReference type="ARBA" id="ARBA00023136"/>
    </source>
</evidence>
<evidence type="ECO:0000313" key="7">
    <source>
        <dbReference type="Proteomes" id="UP001328107"/>
    </source>
</evidence>
<keyword evidence="2 5" id="KW-0812">Transmembrane</keyword>
<feature type="transmembrane region" description="Helical" evidence="5">
    <location>
        <begin position="46"/>
        <end position="71"/>
    </location>
</feature>
<organism evidence="6 7">
    <name type="scientific">Pristionchus mayeri</name>
    <dbReference type="NCBI Taxonomy" id="1317129"/>
    <lineage>
        <taxon>Eukaryota</taxon>
        <taxon>Metazoa</taxon>
        <taxon>Ecdysozoa</taxon>
        <taxon>Nematoda</taxon>
        <taxon>Chromadorea</taxon>
        <taxon>Rhabditida</taxon>
        <taxon>Rhabditina</taxon>
        <taxon>Diplogasteromorpha</taxon>
        <taxon>Diplogasteroidea</taxon>
        <taxon>Neodiplogasteridae</taxon>
        <taxon>Pristionchus</taxon>
    </lineage>
</organism>
<feature type="transmembrane region" description="Helical" evidence="5">
    <location>
        <begin position="83"/>
        <end position="103"/>
    </location>
</feature>
<dbReference type="InterPro" id="IPR052860">
    <property type="entry name" value="NRL-GPCR1"/>
</dbReference>
<evidence type="ECO:0000256" key="3">
    <source>
        <dbReference type="ARBA" id="ARBA00022989"/>
    </source>
</evidence>
<evidence type="ECO:0000256" key="5">
    <source>
        <dbReference type="SAM" id="Phobius"/>
    </source>
</evidence>
<keyword evidence="7" id="KW-1185">Reference proteome</keyword>
<protein>
    <recommendedName>
        <fullName evidence="8">G protein-coupled receptor</fullName>
    </recommendedName>
</protein>
<feature type="transmembrane region" description="Helical" evidence="5">
    <location>
        <begin position="6"/>
        <end position="34"/>
    </location>
</feature>
<accession>A0AAN4ZFW8</accession>
<dbReference type="AlphaFoldDB" id="A0AAN4ZFW8"/>
<comment type="caution">
    <text evidence="6">The sequence shown here is derived from an EMBL/GenBank/DDBJ whole genome shotgun (WGS) entry which is preliminary data.</text>
</comment>
<dbReference type="Proteomes" id="UP001328107">
    <property type="component" value="Unassembled WGS sequence"/>
</dbReference>
<sequence length="145" mass="16831">MADLVSTITLIFTLLRVICWFVLFFVTILYNDALKRRKVFHPNLQLLLFSMPFTYLIFIIPSAFTLIVKFFSLQDSDLLSTLLHALTDFGIFGSSFNLFSFTIERLIATWKVDDYEHISSRIPYMALLLLLFQWSLAAAVVTLLY</sequence>
<keyword evidence="3 5" id="KW-1133">Transmembrane helix</keyword>
<dbReference type="GO" id="GO:0016020">
    <property type="term" value="C:membrane"/>
    <property type="evidence" value="ECO:0007669"/>
    <property type="project" value="UniProtKB-SubCell"/>
</dbReference>
<dbReference type="PANTHER" id="PTHR47521">
    <property type="entry name" value="SERPENTINE RECEPTOR, CLASS E (EPSILON)-RELATED"/>
    <property type="match status" value="1"/>
</dbReference>
<proteinExistence type="predicted"/>
<dbReference type="PANTHER" id="PTHR47521:SF18">
    <property type="entry name" value="G PROTEIN-COUPLED RECEPTOR-RELATED"/>
    <property type="match status" value="1"/>
</dbReference>
<dbReference type="Pfam" id="PF10292">
    <property type="entry name" value="7TM_GPCR_Srab"/>
    <property type="match status" value="1"/>
</dbReference>
<reference evidence="7" key="1">
    <citation type="submission" date="2022-10" db="EMBL/GenBank/DDBJ databases">
        <title>Genome assembly of Pristionchus species.</title>
        <authorList>
            <person name="Yoshida K."/>
            <person name="Sommer R.J."/>
        </authorList>
    </citation>
    <scope>NUCLEOTIDE SEQUENCE [LARGE SCALE GENOMIC DNA]</scope>
    <source>
        <strain evidence="7">RS5460</strain>
    </source>
</reference>
<dbReference type="InterPro" id="IPR019408">
    <property type="entry name" value="7TM_GPCR_serpentine_rcpt_Srab"/>
</dbReference>
<dbReference type="EMBL" id="BTRK01000002">
    <property type="protein sequence ID" value="GMR37137.1"/>
    <property type="molecule type" value="Genomic_DNA"/>
</dbReference>
<evidence type="ECO:0000256" key="2">
    <source>
        <dbReference type="ARBA" id="ARBA00022692"/>
    </source>
</evidence>
<feature type="transmembrane region" description="Helical" evidence="5">
    <location>
        <begin position="124"/>
        <end position="144"/>
    </location>
</feature>